<name>A0A2P2QQM3_RHIMU</name>
<sequence>MRHLQLAQVSIIKLPSHYDRDFFRGDSPP</sequence>
<proteinExistence type="predicted"/>
<evidence type="ECO:0000313" key="1">
    <source>
        <dbReference type="EMBL" id="MBX69257.1"/>
    </source>
</evidence>
<accession>A0A2P2QQM3</accession>
<organism evidence="1">
    <name type="scientific">Rhizophora mucronata</name>
    <name type="common">Asiatic mangrove</name>
    <dbReference type="NCBI Taxonomy" id="61149"/>
    <lineage>
        <taxon>Eukaryota</taxon>
        <taxon>Viridiplantae</taxon>
        <taxon>Streptophyta</taxon>
        <taxon>Embryophyta</taxon>
        <taxon>Tracheophyta</taxon>
        <taxon>Spermatophyta</taxon>
        <taxon>Magnoliopsida</taxon>
        <taxon>eudicotyledons</taxon>
        <taxon>Gunneridae</taxon>
        <taxon>Pentapetalae</taxon>
        <taxon>rosids</taxon>
        <taxon>fabids</taxon>
        <taxon>Malpighiales</taxon>
        <taxon>Rhizophoraceae</taxon>
        <taxon>Rhizophora</taxon>
    </lineage>
</organism>
<dbReference type="EMBL" id="GGEC01088773">
    <property type="protein sequence ID" value="MBX69257.1"/>
    <property type="molecule type" value="Transcribed_RNA"/>
</dbReference>
<reference evidence="1" key="1">
    <citation type="submission" date="2018-02" db="EMBL/GenBank/DDBJ databases">
        <title>Rhizophora mucronata_Transcriptome.</title>
        <authorList>
            <person name="Meera S.P."/>
            <person name="Sreeshan A."/>
            <person name="Augustine A."/>
        </authorList>
    </citation>
    <scope>NUCLEOTIDE SEQUENCE</scope>
    <source>
        <tissue evidence="1">Leaf</tissue>
    </source>
</reference>
<protein>
    <submittedName>
        <fullName evidence="1">Uncharacterized protein</fullName>
    </submittedName>
</protein>
<dbReference type="AlphaFoldDB" id="A0A2P2QQM3"/>